<proteinExistence type="predicted"/>
<dbReference type="Gene3D" id="2.60.40.1120">
    <property type="entry name" value="Carboxypeptidase-like, regulatory domain"/>
    <property type="match status" value="1"/>
</dbReference>
<dbReference type="Pfam" id="PF13620">
    <property type="entry name" value="CarboxypepD_reg"/>
    <property type="match status" value="1"/>
</dbReference>
<feature type="region of interest" description="Disordered" evidence="1">
    <location>
        <begin position="920"/>
        <end position="953"/>
    </location>
</feature>
<keyword evidence="4" id="KW-1185">Reference proteome</keyword>
<gene>
    <name evidence="3" type="ORF">FPE01S_04_01790</name>
</gene>
<dbReference type="Proteomes" id="UP000033121">
    <property type="component" value="Unassembled WGS sequence"/>
</dbReference>
<evidence type="ECO:0000313" key="3">
    <source>
        <dbReference type="EMBL" id="GAO44936.1"/>
    </source>
</evidence>
<dbReference type="AlphaFoldDB" id="A0A0E9N5H7"/>
<dbReference type="STRING" id="1220578.FPE01S_04_01790"/>
<comment type="caution">
    <text evidence="3">The sequence shown here is derived from an EMBL/GenBank/DDBJ whole genome shotgun (WGS) entry which is preliminary data.</text>
</comment>
<sequence length="953" mass="105331">MNMKNFTLLLIGAFAYFFGHAQGGLRGRVTDSSSKAPLNGATLELKNSNLTRNTISSKTGEIVLNNIPDGSYKISITFVGFETFEKVVTVAGKTVDIGNIAMKRGERLEEVVVKAVTPPAQQKGDTVQFNASQFKVNPDANVEDLVKKMPGIQVDGGQVKAQGEQVKKVTIDGREFFGDDATAALRNLPAEVVDKIQVFDRLSDQAQLTGVDDGNGYKAINIVTREDRRNGQFGRVYAGYGTDDRYQAGGAVNFFNKNRRISLVGLFNNINQQNFAGSDILGLTGTGSGRGGGGAGRGSTDNFQVNSRPGITTTNALGVNYSDLWGKNFNVTGSYFFNNGVNDNNTISTRQLLYAGDSTNYYREVGENQNKNTSQRVNMRMEYKIDSANTLLILPTFNFQSNDNYSKVTGLMNAQNGSPMSSTDNTTRTTGNGYNFNNTFLFRHSFAKKGRSFTAGLTTGLNNRQSTQNVASISSFYKGTIEYDSVLQQQHAETKNYNLSANLSYTEPIGKKGILQFNYNPSYSSNDADQKTWHFDAGTGKFSQLDSSLSNVFNNEVVTHRGGITYRFGDRDKNFNIGLDGQSTTLDNVQTYPQQGTLKKNFSNLLPNAMLRLKLSDKSNIRIFYRSSTSNPSVNQLQNVINNSNTLFLTTGNPNLDQSVSNRLGGRYTYTNSRKGNSFFINFFATQTDGFITNATYRASQDSVLTPTVTLYKGSQLSKPINLNGYWNTNTLFTYSFPYKALKTNLTFNAGMSYIRTPGMINNLINQSNSYTYSGGIVAASNISEYVDFNLNYSASYNNVTNKIQPTLNNHYFSQVAGLGFTLLTKNGWFLQNDLNNQLYRGLSAAYNQNFWLWNIAAGKKFLKDQKGELRLSVFDLLKQNRAISRTVTADYIEDLQTQVLTQYFMLTFSYKIKNFGKAPERKRAEGMPEPGMPGGYPGGGGGRPEGGGRPWN</sequence>
<reference evidence="3 4" key="1">
    <citation type="submission" date="2015-04" db="EMBL/GenBank/DDBJ databases">
        <title>Whole genome shotgun sequence of Flavihumibacter petaseus NBRC 106054.</title>
        <authorList>
            <person name="Miyazawa S."/>
            <person name="Hosoyama A."/>
            <person name="Hashimoto M."/>
            <person name="Noguchi M."/>
            <person name="Tsuchikane K."/>
            <person name="Ohji S."/>
            <person name="Yamazoe A."/>
            <person name="Ichikawa N."/>
            <person name="Kimura A."/>
            <person name="Fujita N."/>
        </authorList>
    </citation>
    <scope>NUCLEOTIDE SEQUENCE [LARGE SCALE GENOMIC DNA]</scope>
    <source>
        <strain evidence="3 4">NBRC 106054</strain>
    </source>
</reference>
<feature type="compositionally biased region" description="Gly residues" evidence="1">
    <location>
        <begin position="933"/>
        <end position="953"/>
    </location>
</feature>
<evidence type="ECO:0000259" key="2">
    <source>
        <dbReference type="Pfam" id="PF14905"/>
    </source>
</evidence>
<dbReference type="InterPro" id="IPR008969">
    <property type="entry name" value="CarboxyPept-like_regulatory"/>
</dbReference>
<dbReference type="SUPFAM" id="SSF49464">
    <property type="entry name" value="Carboxypeptidase regulatory domain-like"/>
    <property type="match status" value="1"/>
</dbReference>
<organism evidence="3 4">
    <name type="scientific">Flavihumibacter petaseus NBRC 106054</name>
    <dbReference type="NCBI Taxonomy" id="1220578"/>
    <lineage>
        <taxon>Bacteria</taxon>
        <taxon>Pseudomonadati</taxon>
        <taxon>Bacteroidota</taxon>
        <taxon>Chitinophagia</taxon>
        <taxon>Chitinophagales</taxon>
        <taxon>Chitinophagaceae</taxon>
        <taxon>Flavihumibacter</taxon>
    </lineage>
</organism>
<evidence type="ECO:0000256" key="1">
    <source>
        <dbReference type="SAM" id="MobiDB-lite"/>
    </source>
</evidence>
<dbReference type="InterPro" id="IPR041700">
    <property type="entry name" value="OMP_b-brl_3"/>
</dbReference>
<protein>
    <recommendedName>
        <fullName evidence="2">Outer membrane protein beta-barrel domain-containing protein</fullName>
    </recommendedName>
</protein>
<accession>A0A0E9N5H7</accession>
<name>A0A0E9N5H7_9BACT</name>
<dbReference type="SUPFAM" id="SSF56935">
    <property type="entry name" value="Porins"/>
    <property type="match status" value="1"/>
</dbReference>
<dbReference type="InterPro" id="IPR037066">
    <property type="entry name" value="Plug_dom_sf"/>
</dbReference>
<dbReference type="EMBL" id="BBWV01000004">
    <property type="protein sequence ID" value="GAO44936.1"/>
    <property type="molecule type" value="Genomic_DNA"/>
</dbReference>
<feature type="domain" description="Outer membrane protein beta-barrel" evidence="2">
    <location>
        <begin position="444"/>
        <end position="773"/>
    </location>
</feature>
<evidence type="ECO:0000313" key="4">
    <source>
        <dbReference type="Proteomes" id="UP000033121"/>
    </source>
</evidence>
<dbReference type="Gene3D" id="2.170.130.10">
    <property type="entry name" value="TonB-dependent receptor, plug domain"/>
    <property type="match status" value="1"/>
</dbReference>
<dbReference type="Pfam" id="PF14905">
    <property type="entry name" value="OMP_b-brl_3"/>
    <property type="match status" value="1"/>
</dbReference>